<evidence type="ECO:0000256" key="1">
    <source>
        <dbReference type="SAM" id="MobiDB-lite"/>
    </source>
</evidence>
<feature type="region of interest" description="Disordered" evidence="1">
    <location>
        <begin position="315"/>
        <end position="334"/>
    </location>
</feature>
<sequence>MSNEITTQNQTPVTQSERFTNKVLTEFGSAAGQIEVSNYQKQLIQGYFISIDRALKIAEENRIRKNSNNKDHKYDNNLPTTWENVNLNDLALDVVHNARLGLDMMQPNHISAIPFRNKKTNKYDIALMMGYVGKQYIAEKYALNKPIAVTTELVYDTDSFKPFKKSRENQVESYEFEIVNAFDRGKVVGGFGYLEFEDPKQNKLIIMTMKDIEKRKPKFAAAEFWGGTKKEWVNGKQQEVETDGWFEEMCLKTIKREVYSTKHITLDPKKIDDDYQRMKKRETQLNSPEVQYDLLDEEIEKHQATVLIDVDVETGEVSGPIEMDNPEVTNGPDF</sequence>
<protein>
    <submittedName>
        <fullName evidence="2">Recombinational DNA repair protein (RecE pathway)</fullName>
    </submittedName>
</protein>
<organism evidence="2 3">
    <name type="scientific">Alkalibaculum sporogenes</name>
    <dbReference type="NCBI Taxonomy" id="2655001"/>
    <lineage>
        <taxon>Bacteria</taxon>
        <taxon>Bacillati</taxon>
        <taxon>Bacillota</taxon>
        <taxon>Clostridia</taxon>
        <taxon>Eubacteriales</taxon>
        <taxon>Eubacteriaceae</taxon>
        <taxon>Alkalibaculum</taxon>
    </lineage>
</organism>
<reference evidence="2 3" key="1">
    <citation type="submission" date="2019-10" db="EMBL/GenBank/DDBJ databases">
        <title>Alkalibaculum tamaniensis sp.nov., a new alkaliphilic acetogen, isolated on methoxylated aromatics from a mud volcano.</title>
        <authorList>
            <person name="Khomyakova M.A."/>
            <person name="Merkel A.Y."/>
            <person name="Bonch-Osmolovskaya E.A."/>
            <person name="Slobodkin A.I."/>
        </authorList>
    </citation>
    <scope>NUCLEOTIDE SEQUENCE [LARGE SCALE GENOMIC DNA]</scope>
    <source>
        <strain evidence="2 3">M08DMB</strain>
    </source>
</reference>
<comment type="caution">
    <text evidence="2">The sequence shown here is derived from an EMBL/GenBank/DDBJ whole genome shotgun (WGS) entry which is preliminary data.</text>
</comment>
<dbReference type="AlphaFoldDB" id="A0A6A7K9S1"/>
<evidence type="ECO:0000313" key="3">
    <source>
        <dbReference type="Proteomes" id="UP000440004"/>
    </source>
</evidence>
<dbReference type="RefSeq" id="WP_152804552.1">
    <property type="nucleotide sequence ID" value="NZ_WHNX01000015.1"/>
</dbReference>
<dbReference type="InterPro" id="IPR018330">
    <property type="entry name" value="RecT_fam"/>
</dbReference>
<dbReference type="GO" id="GO:0006259">
    <property type="term" value="P:DNA metabolic process"/>
    <property type="evidence" value="ECO:0007669"/>
    <property type="project" value="InterPro"/>
</dbReference>
<name>A0A6A7K9S1_9FIRM</name>
<dbReference type="GO" id="GO:0003677">
    <property type="term" value="F:DNA binding"/>
    <property type="evidence" value="ECO:0007669"/>
    <property type="project" value="InterPro"/>
</dbReference>
<evidence type="ECO:0000313" key="2">
    <source>
        <dbReference type="EMBL" id="MPW26238.1"/>
    </source>
</evidence>
<keyword evidence="3" id="KW-1185">Reference proteome</keyword>
<proteinExistence type="predicted"/>
<dbReference type="Proteomes" id="UP000440004">
    <property type="component" value="Unassembled WGS sequence"/>
</dbReference>
<dbReference type="EMBL" id="WHNX01000015">
    <property type="protein sequence ID" value="MPW26238.1"/>
    <property type="molecule type" value="Genomic_DNA"/>
</dbReference>
<accession>A0A6A7K9S1</accession>
<dbReference type="Pfam" id="PF03837">
    <property type="entry name" value="RecT"/>
    <property type="match status" value="1"/>
</dbReference>
<gene>
    <name evidence="2" type="ORF">GC105_10605</name>
</gene>